<organism evidence="2 3">
    <name type="scientific">Mollisia scopiformis</name>
    <name type="common">Conifer needle endophyte fungus</name>
    <name type="synonym">Phialocephala scopiformis</name>
    <dbReference type="NCBI Taxonomy" id="149040"/>
    <lineage>
        <taxon>Eukaryota</taxon>
        <taxon>Fungi</taxon>
        <taxon>Dikarya</taxon>
        <taxon>Ascomycota</taxon>
        <taxon>Pezizomycotina</taxon>
        <taxon>Leotiomycetes</taxon>
        <taxon>Helotiales</taxon>
        <taxon>Mollisiaceae</taxon>
        <taxon>Mollisia</taxon>
    </lineage>
</organism>
<dbReference type="KEGG" id="psco:LY89DRAFT_689771"/>
<evidence type="ECO:0000313" key="3">
    <source>
        <dbReference type="Proteomes" id="UP000070700"/>
    </source>
</evidence>
<name>A0A132BDT1_MOLSC</name>
<dbReference type="GeneID" id="28825693"/>
<evidence type="ECO:0000313" key="2">
    <source>
        <dbReference type="EMBL" id="KUJ10580.1"/>
    </source>
</evidence>
<feature type="region of interest" description="Disordered" evidence="1">
    <location>
        <begin position="1"/>
        <end position="22"/>
    </location>
</feature>
<dbReference type="InParanoid" id="A0A132BDT1"/>
<feature type="compositionally biased region" description="Low complexity" evidence="1">
    <location>
        <begin position="123"/>
        <end position="134"/>
    </location>
</feature>
<feature type="region of interest" description="Disordered" evidence="1">
    <location>
        <begin position="195"/>
        <end position="229"/>
    </location>
</feature>
<feature type="region of interest" description="Disordered" evidence="1">
    <location>
        <begin position="98"/>
        <end position="134"/>
    </location>
</feature>
<reference evidence="2 3" key="1">
    <citation type="submission" date="2015-10" db="EMBL/GenBank/DDBJ databases">
        <title>Full genome of DAOMC 229536 Phialocephala scopiformis, a fungal endophyte of spruce producing the potent anti-insectan compound rugulosin.</title>
        <authorList>
            <consortium name="DOE Joint Genome Institute"/>
            <person name="Walker A.K."/>
            <person name="Frasz S.L."/>
            <person name="Seifert K.A."/>
            <person name="Miller J.D."/>
            <person name="Mondo S.J."/>
            <person name="Labutti K."/>
            <person name="Lipzen A."/>
            <person name="Dockter R."/>
            <person name="Kennedy M."/>
            <person name="Grigoriev I.V."/>
            <person name="Spatafora J.W."/>
        </authorList>
    </citation>
    <scope>NUCLEOTIDE SEQUENCE [LARGE SCALE GENOMIC DNA]</scope>
    <source>
        <strain evidence="2 3">CBS 120377</strain>
    </source>
</reference>
<dbReference type="RefSeq" id="XP_018064935.1">
    <property type="nucleotide sequence ID" value="XM_018215967.1"/>
</dbReference>
<feature type="compositionally biased region" description="Acidic residues" evidence="1">
    <location>
        <begin position="200"/>
        <end position="215"/>
    </location>
</feature>
<gene>
    <name evidence="2" type="ORF">LY89DRAFT_689771</name>
</gene>
<dbReference type="EMBL" id="KQ947429">
    <property type="protein sequence ID" value="KUJ10580.1"/>
    <property type="molecule type" value="Genomic_DNA"/>
</dbReference>
<keyword evidence="3" id="KW-1185">Reference proteome</keyword>
<protein>
    <submittedName>
        <fullName evidence="2">Uncharacterized protein</fullName>
    </submittedName>
</protein>
<evidence type="ECO:0000256" key="1">
    <source>
        <dbReference type="SAM" id="MobiDB-lite"/>
    </source>
</evidence>
<feature type="compositionally biased region" description="Polar residues" evidence="1">
    <location>
        <begin position="107"/>
        <end position="116"/>
    </location>
</feature>
<dbReference type="Proteomes" id="UP000070700">
    <property type="component" value="Unassembled WGS sequence"/>
</dbReference>
<accession>A0A132BDT1</accession>
<sequence length="262" mass="28093">MGSRSSSDCSDEESSDSSLQSFLAELSSADALPSSRTSPSSLKAIEADIMSVEESLQSDELEVHSLQSLGRAENILGLPGHQPSLTVTTQRFESRAGHDIFSIDLPSRNNSDSPQTDPDFEESPVSSSPCTSTSWIAGTGMISSDMANSMISSDGNGERSIGDIRRDIFYDAEDRSDRARELDVGGDAALVDMFHAGDLQESEESETSESGEESECSGRDLGDDMDDISTNKISSEQAQIALAVTLVVMATLWAWECSCEVH</sequence>
<proteinExistence type="predicted"/>
<dbReference type="AlphaFoldDB" id="A0A132BDT1"/>